<dbReference type="AlphaFoldDB" id="A0AAN9U2S9"/>
<dbReference type="PROSITE" id="PS50172">
    <property type="entry name" value="BRCT"/>
    <property type="match status" value="1"/>
</dbReference>
<evidence type="ECO:0000256" key="1">
    <source>
        <dbReference type="SAM" id="MobiDB-lite"/>
    </source>
</evidence>
<protein>
    <recommendedName>
        <fullName evidence="2">BRCT domain-containing protein</fullName>
    </recommendedName>
</protein>
<dbReference type="SUPFAM" id="SSF52113">
    <property type="entry name" value="BRCT domain"/>
    <property type="match status" value="1"/>
</dbReference>
<reference evidence="3 4" key="1">
    <citation type="journal article" date="2023" name="PLoS ONE">
        <title>Cytospora paraplurivora sp. nov. isolated from orchards with fruit tree decline syndrome in Ontario, Canada.</title>
        <authorList>
            <person name="Ilyukhin E."/>
            <person name="Nguyen H.D.T."/>
            <person name="Castle A.J."/>
            <person name="Ellouze W."/>
        </authorList>
    </citation>
    <scope>NUCLEOTIDE SEQUENCE [LARGE SCALE GENOMIC DNA]</scope>
    <source>
        <strain evidence="3 4">FDS-564</strain>
    </source>
</reference>
<dbReference type="InterPro" id="IPR001357">
    <property type="entry name" value="BRCT_dom"/>
</dbReference>
<gene>
    <name evidence="3" type="ORF">SLS53_006318</name>
</gene>
<feature type="region of interest" description="Disordered" evidence="1">
    <location>
        <begin position="1"/>
        <end position="28"/>
    </location>
</feature>
<feature type="domain" description="BRCT" evidence="2">
    <location>
        <begin position="194"/>
        <end position="300"/>
    </location>
</feature>
<dbReference type="Proteomes" id="UP001320245">
    <property type="component" value="Unassembled WGS sequence"/>
</dbReference>
<proteinExistence type="predicted"/>
<feature type="compositionally biased region" description="Gly residues" evidence="1">
    <location>
        <begin position="115"/>
        <end position="125"/>
    </location>
</feature>
<evidence type="ECO:0000259" key="2">
    <source>
        <dbReference type="PROSITE" id="PS50172"/>
    </source>
</evidence>
<dbReference type="InterPro" id="IPR036420">
    <property type="entry name" value="BRCT_dom_sf"/>
</dbReference>
<comment type="caution">
    <text evidence="3">The sequence shown here is derived from an EMBL/GenBank/DDBJ whole genome shotgun (WGS) entry which is preliminary data.</text>
</comment>
<dbReference type="SMART" id="SM00292">
    <property type="entry name" value="BRCT"/>
    <property type="match status" value="1"/>
</dbReference>
<evidence type="ECO:0000313" key="4">
    <source>
        <dbReference type="Proteomes" id="UP001320245"/>
    </source>
</evidence>
<dbReference type="Gene3D" id="3.40.50.10190">
    <property type="entry name" value="BRCT domain"/>
    <property type="match status" value="1"/>
</dbReference>
<feature type="compositionally biased region" description="Pro residues" evidence="1">
    <location>
        <begin position="1"/>
        <end position="16"/>
    </location>
</feature>
<name>A0AAN9U2S9_9PEZI</name>
<keyword evidence="4" id="KW-1185">Reference proteome</keyword>
<organism evidence="3 4">
    <name type="scientific">Cytospora paraplurivora</name>
    <dbReference type="NCBI Taxonomy" id="2898453"/>
    <lineage>
        <taxon>Eukaryota</taxon>
        <taxon>Fungi</taxon>
        <taxon>Dikarya</taxon>
        <taxon>Ascomycota</taxon>
        <taxon>Pezizomycotina</taxon>
        <taxon>Sordariomycetes</taxon>
        <taxon>Sordariomycetidae</taxon>
        <taxon>Diaporthales</taxon>
        <taxon>Cytosporaceae</taxon>
        <taxon>Cytospora</taxon>
    </lineage>
</organism>
<sequence length="320" mass="34053">MPPPAPPAPPTKPPPFRAAEPKYGRTFDPWNSVALGHQRAETKGPQGWRENRTWKLQNQLAGGNSGGDRLSDAVGAGSEDFDEKHGVLVPKEVRARAANSVMDMLRRPGTMSRCGSGGSSSGGDGSRSSDSRRQLESMPPEEEKKKKKSDNRTQGELDNDTATTAEEEPEQALRKKGGAVSETAKSGGGRDQKAGSKIFDGLVVYINGSTHPLINDHKLKHVLAENGARMSIHLGRRQVTHVILGKPSGPNGGAGGGLAGGKLEKEIRRVGGCGVKYVGVEWVLESIKAGRRLPETRFANLRIASKAQPSVYGAFSKAAP</sequence>
<feature type="region of interest" description="Disordered" evidence="1">
    <location>
        <begin position="99"/>
        <end position="193"/>
    </location>
</feature>
<accession>A0AAN9U2S9</accession>
<feature type="region of interest" description="Disordered" evidence="1">
    <location>
        <begin position="58"/>
        <end position="87"/>
    </location>
</feature>
<dbReference type="Pfam" id="PF00533">
    <property type="entry name" value="BRCT"/>
    <property type="match status" value="1"/>
</dbReference>
<evidence type="ECO:0000313" key="3">
    <source>
        <dbReference type="EMBL" id="KAK7737940.1"/>
    </source>
</evidence>
<dbReference type="EMBL" id="JAJSPL020000027">
    <property type="protein sequence ID" value="KAK7737940.1"/>
    <property type="molecule type" value="Genomic_DNA"/>
</dbReference>